<comment type="caution">
    <text evidence="1">The sequence shown here is derived from an EMBL/GenBank/DDBJ whole genome shotgun (WGS) entry which is preliminary data.</text>
</comment>
<name>A0ABS9L8L0_9MICC</name>
<protein>
    <recommendedName>
        <fullName evidence="3">DUF1778 domain-containing protein</fullName>
    </recommendedName>
</protein>
<evidence type="ECO:0008006" key="3">
    <source>
        <dbReference type="Google" id="ProtNLM"/>
    </source>
</evidence>
<dbReference type="RefSeq" id="WP_237821895.1">
    <property type="nucleotide sequence ID" value="NZ_JAKLTQ010000010.1"/>
</dbReference>
<sequence length="51" mass="5350">MPVADHDLLVAAAAVHGLTVSEYVAAVLTEKLRSEHVDQTQEGLPIGPKAT</sequence>
<keyword evidence="2" id="KW-1185">Reference proteome</keyword>
<gene>
    <name evidence="1" type="ORF">LVY72_14005</name>
</gene>
<dbReference type="Proteomes" id="UP001165368">
    <property type="component" value="Unassembled WGS sequence"/>
</dbReference>
<evidence type="ECO:0000313" key="2">
    <source>
        <dbReference type="Proteomes" id="UP001165368"/>
    </source>
</evidence>
<evidence type="ECO:0000313" key="1">
    <source>
        <dbReference type="EMBL" id="MCG2623012.1"/>
    </source>
</evidence>
<proteinExistence type="predicted"/>
<accession>A0ABS9L8L0</accession>
<dbReference type="EMBL" id="JAKLTQ010000010">
    <property type="protein sequence ID" value="MCG2623012.1"/>
    <property type="molecule type" value="Genomic_DNA"/>
</dbReference>
<organism evidence="1 2">
    <name type="scientific">Arthrobacter hankyongi</name>
    <dbReference type="NCBI Taxonomy" id="2904801"/>
    <lineage>
        <taxon>Bacteria</taxon>
        <taxon>Bacillati</taxon>
        <taxon>Actinomycetota</taxon>
        <taxon>Actinomycetes</taxon>
        <taxon>Micrococcales</taxon>
        <taxon>Micrococcaceae</taxon>
        <taxon>Arthrobacter</taxon>
    </lineage>
</organism>
<reference evidence="1" key="1">
    <citation type="submission" date="2022-01" db="EMBL/GenBank/DDBJ databases">
        <authorList>
            <person name="Jo J.-H."/>
            <person name="Im W.-T."/>
        </authorList>
    </citation>
    <scope>NUCLEOTIDE SEQUENCE</scope>
    <source>
        <strain evidence="1">I2-34</strain>
    </source>
</reference>